<dbReference type="Proteomes" id="UP000235371">
    <property type="component" value="Unassembled WGS sequence"/>
</dbReference>
<proteinExistence type="predicted"/>
<dbReference type="RefSeq" id="XP_024732982.1">
    <property type="nucleotide sequence ID" value="XM_024888430.1"/>
</dbReference>
<dbReference type="GeneID" id="36596506"/>
<name>A0A2J6SZ66_9HELO</name>
<reference evidence="1 2" key="1">
    <citation type="submission" date="2016-04" db="EMBL/GenBank/DDBJ databases">
        <title>A degradative enzymes factory behind the ericoid mycorrhizal symbiosis.</title>
        <authorList>
            <consortium name="DOE Joint Genome Institute"/>
            <person name="Martino E."/>
            <person name="Morin E."/>
            <person name="Grelet G."/>
            <person name="Kuo A."/>
            <person name="Kohler A."/>
            <person name="Daghino S."/>
            <person name="Barry K."/>
            <person name="Choi C."/>
            <person name="Cichocki N."/>
            <person name="Clum A."/>
            <person name="Copeland A."/>
            <person name="Hainaut M."/>
            <person name="Haridas S."/>
            <person name="Labutti K."/>
            <person name="Lindquist E."/>
            <person name="Lipzen A."/>
            <person name="Khouja H.-R."/>
            <person name="Murat C."/>
            <person name="Ohm R."/>
            <person name="Olson A."/>
            <person name="Spatafora J."/>
            <person name="Veneault-Fourrey C."/>
            <person name="Henrissat B."/>
            <person name="Grigoriev I."/>
            <person name="Martin F."/>
            <person name="Perotto S."/>
        </authorList>
    </citation>
    <scope>NUCLEOTIDE SEQUENCE [LARGE SCALE GENOMIC DNA]</scope>
    <source>
        <strain evidence="1 2">E</strain>
    </source>
</reference>
<protein>
    <submittedName>
        <fullName evidence="1">Uncharacterized protein</fullName>
    </submittedName>
</protein>
<dbReference type="EMBL" id="KZ613852">
    <property type="protein sequence ID" value="PMD56078.1"/>
    <property type="molecule type" value="Genomic_DNA"/>
</dbReference>
<accession>A0A2J6SZ66</accession>
<evidence type="ECO:0000313" key="2">
    <source>
        <dbReference type="Proteomes" id="UP000235371"/>
    </source>
</evidence>
<sequence>MLDIVFDPQISGMFCLCSPRVHCYTKWSFHAVSPSIYRLGKYGLDLGLKKLPGGCSLVAVVISVFWCGIDFFPCISVLGHISCSSVLVRTASALDLFSVMFSFFTSRSTFCTLRLVASHISILYTSVRIRERSSAVCLINLRI</sequence>
<dbReference type="InParanoid" id="A0A2J6SZ66"/>
<organism evidence="1 2">
    <name type="scientific">Hyaloscypha bicolor E</name>
    <dbReference type="NCBI Taxonomy" id="1095630"/>
    <lineage>
        <taxon>Eukaryota</taxon>
        <taxon>Fungi</taxon>
        <taxon>Dikarya</taxon>
        <taxon>Ascomycota</taxon>
        <taxon>Pezizomycotina</taxon>
        <taxon>Leotiomycetes</taxon>
        <taxon>Helotiales</taxon>
        <taxon>Hyaloscyphaceae</taxon>
        <taxon>Hyaloscypha</taxon>
        <taxon>Hyaloscypha bicolor</taxon>
    </lineage>
</organism>
<gene>
    <name evidence="1" type="ORF">K444DRAFT_71863</name>
</gene>
<keyword evidence="2" id="KW-1185">Reference proteome</keyword>
<evidence type="ECO:0000313" key="1">
    <source>
        <dbReference type="EMBL" id="PMD56078.1"/>
    </source>
</evidence>
<dbReference type="AlphaFoldDB" id="A0A2J6SZ66"/>